<dbReference type="GO" id="GO:0009246">
    <property type="term" value="P:enterobacterial common antigen biosynthetic process"/>
    <property type="evidence" value="ECO:0007669"/>
    <property type="project" value="TreeGrafter"/>
</dbReference>
<name>A0A9D1LGQ4_9BACT</name>
<dbReference type="AlphaFoldDB" id="A0A9D1LGQ4"/>
<evidence type="ECO:0000256" key="5">
    <source>
        <dbReference type="ARBA" id="ARBA00022989"/>
    </source>
</evidence>
<dbReference type="Pfam" id="PF01757">
    <property type="entry name" value="Acyl_transf_3"/>
    <property type="match status" value="1"/>
</dbReference>
<evidence type="ECO:0000256" key="1">
    <source>
        <dbReference type="ARBA" id="ARBA00004651"/>
    </source>
</evidence>
<dbReference type="GO" id="GO:0005886">
    <property type="term" value="C:plasma membrane"/>
    <property type="evidence" value="ECO:0007669"/>
    <property type="project" value="UniProtKB-SubCell"/>
</dbReference>
<evidence type="ECO:0000256" key="2">
    <source>
        <dbReference type="ARBA" id="ARBA00007400"/>
    </source>
</evidence>
<gene>
    <name evidence="9" type="ORF">IAD18_05635</name>
</gene>
<keyword evidence="9" id="KW-0012">Acyltransferase</keyword>
<organism evidence="9 10">
    <name type="scientific">Candidatus Limisoma intestinavium</name>
    <dbReference type="NCBI Taxonomy" id="2840856"/>
    <lineage>
        <taxon>Bacteria</taxon>
        <taxon>Pseudomonadati</taxon>
        <taxon>Bacteroidota</taxon>
        <taxon>Bacteroidia</taxon>
        <taxon>Bacteroidales</taxon>
        <taxon>Candidatus Limisoma</taxon>
    </lineage>
</organism>
<proteinExistence type="inferred from homology"/>
<comment type="similarity">
    <text evidence="2">Belongs to the acyltransferase 3 family.</text>
</comment>
<evidence type="ECO:0000256" key="4">
    <source>
        <dbReference type="ARBA" id="ARBA00022692"/>
    </source>
</evidence>
<accession>A0A9D1LGQ4</accession>
<evidence type="ECO:0000313" key="10">
    <source>
        <dbReference type="Proteomes" id="UP000824076"/>
    </source>
</evidence>
<dbReference type="InterPro" id="IPR002656">
    <property type="entry name" value="Acyl_transf_3_dom"/>
</dbReference>
<keyword evidence="5 7" id="KW-1133">Transmembrane helix</keyword>
<keyword evidence="9" id="KW-0808">Transferase</keyword>
<reference evidence="9" key="2">
    <citation type="journal article" date="2021" name="PeerJ">
        <title>Extensive microbial diversity within the chicken gut microbiome revealed by metagenomics and culture.</title>
        <authorList>
            <person name="Gilroy R."/>
            <person name="Ravi A."/>
            <person name="Getino M."/>
            <person name="Pursley I."/>
            <person name="Horton D.L."/>
            <person name="Alikhan N.F."/>
            <person name="Baker D."/>
            <person name="Gharbi K."/>
            <person name="Hall N."/>
            <person name="Watson M."/>
            <person name="Adriaenssens E.M."/>
            <person name="Foster-Nyarko E."/>
            <person name="Jarju S."/>
            <person name="Secka A."/>
            <person name="Antonio M."/>
            <person name="Oren A."/>
            <person name="Chaudhuri R.R."/>
            <person name="La Ragione R."/>
            <person name="Hildebrand F."/>
            <person name="Pallen M.J."/>
        </authorList>
    </citation>
    <scope>NUCLEOTIDE SEQUENCE</scope>
    <source>
        <strain evidence="9">17073</strain>
    </source>
</reference>
<feature type="transmembrane region" description="Helical" evidence="7">
    <location>
        <begin position="168"/>
        <end position="186"/>
    </location>
</feature>
<dbReference type="PANTHER" id="PTHR40074">
    <property type="entry name" value="O-ACETYLTRANSFERASE WECH"/>
    <property type="match status" value="1"/>
</dbReference>
<comment type="subcellular location">
    <subcellularLocation>
        <location evidence="1">Cell membrane</location>
        <topology evidence="1">Multi-pass membrane protein</topology>
    </subcellularLocation>
</comment>
<feature type="transmembrane region" description="Helical" evidence="7">
    <location>
        <begin position="136"/>
        <end position="156"/>
    </location>
</feature>
<keyword evidence="6 7" id="KW-0472">Membrane</keyword>
<evidence type="ECO:0000256" key="7">
    <source>
        <dbReference type="SAM" id="Phobius"/>
    </source>
</evidence>
<feature type="domain" description="Acyltransferase 3" evidence="8">
    <location>
        <begin position="1"/>
        <end position="272"/>
    </location>
</feature>
<protein>
    <submittedName>
        <fullName evidence="9">Acyltransferase family protein</fullName>
    </submittedName>
</protein>
<dbReference type="Proteomes" id="UP000824076">
    <property type="component" value="Unassembled WGS sequence"/>
</dbReference>
<evidence type="ECO:0000256" key="6">
    <source>
        <dbReference type="ARBA" id="ARBA00023136"/>
    </source>
</evidence>
<feature type="transmembrane region" description="Helical" evidence="7">
    <location>
        <begin position="228"/>
        <end position="249"/>
    </location>
</feature>
<keyword evidence="4 7" id="KW-0812">Transmembrane</keyword>
<evidence type="ECO:0000256" key="3">
    <source>
        <dbReference type="ARBA" id="ARBA00022475"/>
    </source>
</evidence>
<dbReference type="PANTHER" id="PTHR40074:SF2">
    <property type="entry name" value="O-ACETYLTRANSFERASE WECH"/>
    <property type="match status" value="1"/>
</dbReference>
<feature type="transmembrane region" description="Helical" evidence="7">
    <location>
        <begin position="98"/>
        <end position="130"/>
    </location>
</feature>
<feature type="transmembrane region" description="Helical" evidence="7">
    <location>
        <begin position="192"/>
        <end position="212"/>
    </location>
</feature>
<dbReference type="GO" id="GO:0016413">
    <property type="term" value="F:O-acetyltransferase activity"/>
    <property type="evidence" value="ECO:0007669"/>
    <property type="project" value="TreeGrafter"/>
</dbReference>
<feature type="transmembrane region" description="Helical" evidence="7">
    <location>
        <begin position="35"/>
        <end position="56"/>
    </location>
</feature>
<evidence type="ECO:0000259" key="8">
    <source>
        <dbReference type="Pfam" id="PF01757"/>
    </source>
</evidence>
<sequence length="293" mass="33411">MPLFFFISGFLFFYYDDFSKNVYLGKIKKRFKSLVVPYIFWNLVVVGFYFMAQMVVPSMMSGQMKLVADFTMSDWLSCFWNFKDGGPVNLPLWFLRDLICLSIGTPLICLFVKMCRIYGVVLLAACWLIFGTPTNFLVGLFFFTAGAWFGINKVDVVEKVLPYRKMSAAAYFLVMIAGIAMLLVGFPSGEYLHKLGILFGLGACFAWAGWIVKTKNIRRRAWLEDSSFLVYAYHGLPLLFLSKICVRYIQPESSAMLIFLFIVLPVVIGAVGVAIYAVMKRFFPCFTSWMCGK</sequence>
<evidence type="ECO:0000313" key="9">
    <source>
        <dbReference type="EMBL" id="HIU39129.1"/>
    </source>
</evidence>
<dbReference type="EMBL" id="DVMS01000159">
    <property type="protein sequence ID" value="HIU39129.1"/>
    <property type="molecule type" value="Genomic_DNA"/>
</dbReference>
<comment type="caution">
    <text evidence="9">The sequence shown here is derived from an EMBL/GenBank/DDBJ whole genome shotgun (WGS) entry which is preliminary data.</text>
</comment>
<reference evidence="9" key="1">
    <citation type="submission" date="2020-10" db="EMBL/GenBank/DDBJ databases">
        <authorList>
            <person name="Gilroy R."/>
        </authorList>
    </citation>
    <scope>NUCLEOTIDE SEQUENCE</scope>
    <source>
        <strain evidence="9">17073</strain>
    </source>
</reference>
<keyword evidence="3" id="KW-1003">Cell membrane</keyword>
<feature type="transmembrane region" description="Helical" evidence="7">
    <location>
        <begin position="255"/>
        <end position="278"/>
    </location>
</feature>